<dbReference type="GeneID" id="112293683"/>
<sequence length="210" mass="23341">MAMAQAVLGGRGLHIQCGSASSWNASSLKNVRRVFSAGASSVGSSRGASEGRRCSLLIKASGASEKNEKPQSRRETKLFSLALPAILATVVVTQSTDTYYNDSVFIDTFNDWMMPEKMTKDLYMLISMVFCWGCCVFGSMTDPFYESEDYRGAGGNGTNHWIYDVEEIEEIENREELFREALVKEIEGKVGEMRELEGAGKDREKEKELV</sequence>
<dbReference type="Proteomes" id="UP000006727">
    <property type="component" value="Chromosome 16"/>
</dbReference>
<dbReference type="GO" id="GO:0009773">
    <property type="term" value="P:photosynthetic electron transport in photosystem I"/>
    <property type="evidence" value="ECO:0007669"/>
    <property type="project" value="InterPro"/>
</dbReference>
<keyword evidence="1" id="KW-1133">Transmembrane helix</keyword>
<evidence type="ECO:0000313" key="4">
    <source>
        <dbReference type="Proteomes" id="UP000006727"/>
    </source>
</evidence>
<keyword evidence="4" id="KW-1185">Reference proteome</keyword>
<dbReference type="PANTHER" id="PTHR36315">
    <property type="entry name" value="PHOTOSYNTHETIC NDH SUBUNIT OF SUBCOMPLEX B 4, CHLOROPLASTIC"/>
    <property type="match status" value="1"/>
</dbReference>
<evidence type="ECO:0000313" key="3">
    <source>
        <dbReference type="EnsemblPlants" id="Pp3c16_3930V3.1"/>
    </source>
</evidence>
<dbReference type="OrthoDB" id="2018219at2759"/>
<proteinExistence type="predicted"/>
<dbReference type="GO" id="GO:0009535">
    <property type="term" value="C:chloroplast thylakoid membrane"/>
    <property type="evidence" value="ECO:0007669"/>
    <property type="project" value="InterPro"/>
</dbReference>
<dbReference type="EMBL" id="ABEU02000016">
    <property type="protein sequence ID" value="PNR37333.1"/>
    <property type="molecule type" value="Genomic_DNA"/>
</dbReference>
<reference evidence="2 4" key="1">
    <citation type="journal article" date="2008" name="Science">
        <title>The Physcomitrella genome reveals evolutionary insights into the conquest of land by plants.</title>
        <authorList>
            <person name="Rensing S."/>
            <person name="Lang D."/>
            <person name="Zimmer A."/>
            <person name="Terry A."/>
            <person name="Salamov A."/>
            <person name="Shapiro H."/>
            <person name="Nishiyama T."/>
            <person name="Perroud P.-F."/>
            <person name="Lindquist E."/>
            <person name="Kamisugi Y."/>
            <person name="Tanahashi T."/>
            <person name="Sakakibara K."/>
            <person name="Fujita T."/>
            <person name="Oishi K."/>
            <person name="Shin-I T."/>
            <person name="Kuroki Y."/>
            <person name="Toyoda A."/>
            <person name="Suzuki Y."/>
            <person name="Hashimoto A."/>
            <person name="Yamaguchi K."/>
            <person name="Sugano A."/>
            <person name="Kohara Y."/>
            <person name="Fujiyama A."/>
            <person name="Anterola A."/>
            <person name="Aoki S."/>
            <person name="Ashton N."/>
            <person name="Barbazuk W.B."/>
            <person name="Barker E."/>
            <person name="Bennetzen J."/>
            <person name="Bezanilla M."/>
            <person name="Blankenship R."/>
            <person name="Cho S.H."/>
            <person name="Dutcher S."/>
            <person name="Estelle M."/>
            <person name="Fawcett J.A."/>
            <person name="Gundlach H."/>
            <person name="Hanada K."/>
            <person name="Heyl A."/>
            <person name="Hicks K.A."/>
            <person name="Hugh J."/>
            <person name="Lohr M."/>
            <person name="Mayer K."/>
            <person name="Melkozernov A."/>
            <person name="Murata T."/>
            <person name="Nelson D."/>
            <person name="Pils B."/>
            <person name="Prigge M."/>
            <person name="Reiss B."/>
            <person name="Renner T."/>
            <person name="Rombauts S."/>
            <person name="Rushton P."/>
            <person name="Sanderfoot A."/>
            <person name="Schween G."/>
            <person name="Shiu S.-H."/>
            <person name="Stueber K."/>
            <person name="Theodoulou F.L."/>
            <person name="Tu H."/>
            <person name="Van de Peer Y."/>
            <person name="Verrier P.J."/>
            <person name="Waters E."/>
            <person name="Wood A."/>
            <person name="Yang L."/>
            <person name="Cove D."/>
            <person name="Cuming A."/>
            <person name="Hasebe M."/>
            <person name="Lucas S."/>
            <person name="Mishler D.B."/>
            <person name="Reski R."/>
            <person name="Grigoriev I."/>
            <person name="Quatrano R.S."/>
            <person name="Boore J.L."/>
        </authorList>
    </citation>
    <scope>NUCLEOTIDE SEQUENCE [LARGE SCALE GENOMIC DNA]</scope>
    <source>
        <strain evidence="3 4">cv. Gransden 2004</strain>
    </source>
</reference>
<evidence type="ECO:0000256" key="1">
    <source>
        <dbReference type="SAM" id="Phobius"/>
    </source>
</evidence>
<name>A0A2K1J732_PHYPA</name>
<dbReference type="Gramene" id="Pp3c16_3930V3.1">
    <property type="protein sequence ID" value="Pp3c16_3930V3.1"/>
    <property type="gene ID" value="Pp3c16_3930"/>
</dbReference>
<evidence type="ECO:0000313" key="2">
    <source>
        <dbReference type="EMBL" id="PNR37333.1"/>
    </source>
</evidence>
<dbReference type="EnsemblPlants" id="Pp3c16_3930V3.1">
    <property type="protein sequence ID" value="Pp3c16_3930V3.1"/>
    <property type="gene ID" value="Pp3c16_3930"/>
</dbReference>
<reference evidence="3" key="3">
    <citation type="submission" date="2020-12" db="UniProtKB">
        <authorList>
            <consortium name="EnsemblPlants"/>
        </authorList>
    </citation>
    <scope>IDENTIFICATION</scope>
</reference>
<dbReference type="InterPro" id="IPR034570">
    <property type="entry name" value="PNSB4"/>
</dbReference>
<keyword evidence="1" id="KW-0812">Transmembrane</keyword>
<dbReference type="AlphaFoldDB" id="A0A2K1J732"/>
<gene>
    <name evidence="3" type="primary">LOC112293683</name>
    <name evidence="2" type="ORF">PHYPA_020441</name>
</gene>
<dbReference type="Gramene" id="Pp3c16_3930V3.2">
    <property type="protein sequence ID" value="Pp3c16_3930V3.2"/>
    <property type="gene ID" value="Pp3c16_3930"/>
</dbReference>
<feature type="transmembrane region" description="Helical" evidence="1">
    <location>
        <begin position="122"/>
        <end position="141"/>
    </location>
</feature>
<dbReference type="RefSeq" id="XP_024399156.1">
    <property type="nucleotide sequence ID" value="XM_024543388.2"/>
</dbReference>
<dbReference type="PaxDb" id="3218-PP1S127_94V6.1"/>
<accession>A0A2K1J732</accession>
<dbReference type="EnsemblPlants" id="Pp3c16_3930V3.2">
    <property type="protein sequence ID" value="Pp3c16_3930V3.2"/>
    <property type="gene ID" value="Pp3c16_3930"/>
</dbReference>
<reference evidence="2 4" key="2">
    <citation type="journal article" date="2018" name="Plant J.">
        <title>The Physcomitrella patens chromosome-scale assembly reveals moss genome structure and evolution.</title>
        <authorList>
            <person name="Lang D."/>
            <person name="Ullrich K.K."/>
            <person name="Murat F."/>
            <person name="Fuchs J."/>
            <person name="Jenkins J."/>
            <person name="Haas F.B."/>
            <person name="Piednoel M."/>
            <person name="Gundlach H."/>
            <person name="Van Bel M."/>
            <person name="Meyberg R."/>
            <person name="Vives C."/>
            <person name="Morata J."/>
            <person name="Symeonidi A."/>
            <person name="Hiss M."/>
            <person name="Muchero W."/>
            <person name="Kamisugi Y."/>
            <person name="Saleh O."/>
            <person name="Blanc G."/>
            <person name="Decker E.L."/>
            <person name="van Gessel N."/>
            <person name="Grimwood J."/>
            <person name="Hayes R.D."/>
            <person name="Graham S.W."/>
            <person name="Gunter L.E."/>
            <person name="McDaniel S.F."/>
            <person name="Hoernstein S.N.W."/>
            <person name="Larsson A."/>
            <person name="Li F.W."/>
            <person name="Perroud P.F."/>
            <person name="Phillips J."/>
            <person name="Ranjan P."/>
            <person name="Rokshar D.S."/>
            <person name="Rothfels C.J."/>
            <person name="Schneider L."/>
            <person name="Shu S."/>
            <person name="Stevenson D.W."/>
            <person name="Thummler F."/>
            <person name="Tillich M."/>
            <person name="Villarreal Aguilar J.C."/>
            <person name="Widiez T."/>
            <person name="Wong G.K."/>
            <person name="Wymore A."/>
            <person name="Zhang Y."/>
            <person name="Zimmer A.D."/>
            <person name="Quatrano R.S."/>
            <person name="Mayer K.F.X."/>
            <person name="Goodstein D."/>
            <person name="Casacuberta J.M."/>
            <person name="Vandepoele K."/>
            <person name="Reski R."/>
            <person name="Cuming A.C."/>
            <person name="Tuskan G.A."/>
            <person name="Maumus F."/>
            <person name="Salse J."/>
            <person name="Schmutz J."/>
            <person name="Rensing S.A."/>
        </authorList>
    </citation>
    <scope>NUCLEOTIDE SEQUENCE [LARGE SCALE GENOMIC DNA]</scope>
    <source>
        <strain evidence="3 4">cv. Gransden 2004</strain>
    </source>
</reference>
<dbReference type="STRING" id="3218.A0A2K1J732"/>
<organism evidence="2">
    <name type="scientific">Physcomitrium patens</name>
    <name type="common">Spreading-leaved earth moss</name>
    <name type="synonym">Physcomitrella patens</name>
    <dbReference type="NCBI Taxonomy" id="3218"/>
    <lineage>
        <taxon>Eukaryota</taxon>
        <taxon>Viridiplantae</taxon>
        <taxon>Streptophyta</taxon>
        <taxon>Embryophyta</taxon>
        <taxon>Bryophyta</taxon>
        <taxon>Bryophytina</taxon>
        <taxon>Bryopsida</taxon>
        <taxon>Funariidae</taxon>
        <taxon>Funariales</taxon>
        <taxon>Funariaceae</taxon>
        <taxon>Physcomitrium</taxon>
    </lineage>
</organism>
<feature type="transmembrane region" description="Helical" evidence="1">
    <location>
        <begin position="78"/>
        <end position="96"/>
    </location>
</feature>
<protein>
    <submittedName>
        <fullName evidence="2 3">Uncharacterized protein</fullName>
    </submittedName>
</protein>
<dbReference type="PANTHER" id="PTHR36315:SF2">
    <property type="entry name" value="PHOTOSYNTHETIC NDH SUBUNIT OF SUBCOMPLEX B 4, CHLOROPLASTIC"/>
    <property type="match status" value="1"/>
</dbReference>
<dbReference type="OMA" id="YESEDYR"/>
<dbReference type="GO" id="GO:0010598">
    <property type="term" value="C:NAD(P)H dehydrogenase complex (plastoquinone)"/>
    <property type="evidence" value="ECO:0007669"/>
    <property type="project" value="InterPro"/>
</dbReference>
<keyword evidence="1" id="KW-0472">Membrane</keyword>